<dbReference type="RefSeq" id="WP_163472043.1">
    <property type="nucleotide sequence ID" value="NZ_JAAGWZ010000001.1"/>
</dbReference>
<dbReference type="EMBL" id="JAAGWZ010000001">
    <property type="protein sequence ID" value="NEM90389.1"/>
    <property type="molecule type" value="Genomic_DNA"/>
</dbReference>
<protein>
    <submittedName>
        <fullName evidence="2">Uncharacterized protein</fullName>
    </submittedName>
</protein>
<evidence type="ECO:0000256" key="1">
    <source>
        <dbReference type="SAM" id="Phobius"/>
    </source>
</evidence>
<reference evidence="2 3" key="1">
    <citation type="journal article" date="2014" name="Int. J. Syst. Evol. Microbiol.">
        <title>Description of Galbitalea soli gen. nov., sp. nov., and Frondihabitans sucicola sp. nov.</title>
        <authorList>
            <person name="Kim S.J."/>
            <person name="Lim J.M."/>
            <person name="Ahn J.H."/>
            <person name="Weon H.Y."/>
            <person name="Hamada M."/>
            <person name="Suzuki K."/>
            <person name="Ahn T.Y."/>
            <person name="Kwon S.W."/>
        </authorList>
    </citation>
    <scope>NUCLEOTIDE SEQUENCE [LARGE SCALE GENOMIC DNA]</scope>
    <source>
        <strain evidence="2 3">NBRC 108727</strain>
    </source>
</reference>
<feature type="transmembrane region" description="Helical" evidence="1">
    <location>
        <begin position="42"/>
        <end position="63"/>
    </location>
</feature>
<keyword evidence="1" id="KW-0812">Transmembrane</keyword>
<keyword evidence="3" id="KW-1185">Reference proteome</keyword>
<keyword evidence="1" id="KW-1133">Transmembrane helix</keyword>
<proteinExistence type="predicted"/>
<gene>
    <name evidence="2" type="ORF">G3T37_03360</name>
</gene>
<comment type="caution">
    <text evidence="2">The sequence shown here is derived from an EMBL/GenBank/DDBJ whole genome shotgun (WGS) entry which is preliminary data.</text>
</comment>
<name>A0A7C9PLY1_9MICO</name>
<dbReference type="Proteomes" id="UP000479756">
    <property type="component" value="Unassembled WGS sequence"/>
</dbReference>
<accession>A0A7C9PLY1</accession>
<sequence length="68" mass="7440">MTIEWGNFLIVLVASILAGCGTVILFALGLRFAGPDTRRLRPLGVVCFALCAALILYGVYLVIPFFHR</sequence>
<dbReference type="AlphaFoldDB" id="A0A7C9PLY1"/>
<organism evidence="2 3">
    <name type="scientific">Galbitalea soli</name>
    <dbReference type="NCBI Taxonomy" id="1268042"/>
    <lineage>
        <taxon>Bacteria</taxon>
        <taxon>Bacillati</taxon>
        <taxon>Actinomycetota</taxon>
        <taxon>Actinomycetes</taxon>
        <taxon>Micrococcales</taxon>
        <taxon>Microbacteriaceae</taxon>
        <taxon>Galbitalea</taxon>
    </lineage>
</organism>
<feature type="transmembrane region" description="Helical" evidence="1">
    <location>
        <begin position="6"/>
        <end position="30"/>
    </location>
</feature>
<evidence type="ECO:0000313" key="2">
    <source>
        <dbReference type="EMBL" id="NEM90389.1"/>
    </source>
</evidence>
<keyword evidence="1" id="KW-0472">Membrane</keyword>
<evidence type="ECO:0000313" key="3">
    <source>
        <dbReference type="Proteomes" id="UP000479756"/>
    </source>
</evidence>